<comment type="caution">
    <text evidence="3">The sequence shown here is derived from an EMBL/GenBank/DDBJ whole genome shotgun (WGS) entry which is preliminary data.</text>
</comment>
<dbReference type="InterPro" id="IPR006311">
    <property type="entry name" value="TAT_signal"/>
</dbReference>
<organism evidence="3 4">
    <name type="scientific">Sinosporangium siamense</name>
    <dbReference type="NCBI Taxonomy" id="1367973"/>
    <lineage>
        <taxon>Bacteria</taxon>
        <taxon>Bacillati</taxon>
        <taxon>Actinomycetota</taxon>
        <taxon>Actinomycetes</taxon>
        <taxon>Streptosporangiales</taxon>
        <taxon>Streptosporangiaceae</taxon>
        <taxon>Sinosporangium</taxon>
    </lineage>
</organism>
<dbReference type="InterPro" id="IPR019734">
    <property type="entry name" value="TPR_rpt"/>
</dbReference>
<dbReference type="InterPro" id="IPR011990">
    <property type="entry name" value="TPR-like_helical_dom_sf"/>
</dbReference>
<feature type="repeat" description="TPR" evidence="1">
    <location>
        <begin position="74"/>
        <end position="107"/>
    </location>
</feature>
<dbReference type="SUPFAM" id="SSF48452">
    <property type="entry name" value="TPR-like"/>
    <property type="match status" value="1"/>
</dbReference>
<feature type="signal peptide" evidence="2">
    <location>
        <begin position="1"/>
        <end position="41"/>
    </location>
</feature>
<reference evidence="3" key="1">
    <citation type="submission" date="2021-01" db="EMBL/GenBank/DDBJ databases">
        <title>Whole genome shotgun sequence of Sinosporangium siamense NBRC 109515.</title>
        <authorList>
            <person name="Komaki H."/>
            <person name="Tamura T."/>
        </authorList>
    </citation>
    <scope>NUCLEOTIDE SEQUENCE</scope>
    <source>
        <strain evidence="3">NBRC 109515</strain>
    </source>
</reference>
<sequence>MTLPNDIHNPGRRAFLQRAGLAAAAGAALPLLSSTASPAFAAVSGDPDQLFKQGKFSAAERGYRRLLHKDRRNARALAQLGYMALLSNRFRDAETYLSKAVALQPTDIASAQRLAESYVRRDQFARAVPLLQGTGRPRDKSFAEMFSHIKGEAWQLSGPQSTRVPFHTLDPVPSVEATLNGGKPQKFWLDTYGTLDLSPEVAEAAGIRAVATMEGGFANNRPINIYLGVLESFRIGDIEMRNIPVQWSDVQRPPLPDGSAAAGAFGTTIFYHFLTTMDYAGKALILRRKTESQLRRFRAEAARTGYDRLPLWLAGDHFPCSMGSLGDYGPRMVTVDTGGIGAAFDSTVEIAKQVGFEVDLKNPIPQPGNNKLYWAKGDRISLGKAVQRNVRGRVADKVFPGFPGPGQSAQFGFDLIANFTHEFFKPYAITFDYTNMHLYIAGKSLR</sequence>
<gene>
    <name evidence="3" type="ORF">Ssi02_58060</name>
</gene>
<dbReference type="PROSITE" id="PS50005">
    <property type="entry name" value="TPR"/>
    <property type="match status" value="1"/>
</dbReference>
<keyword evidence="2" id="KW-0732">Signal</keyword>
<dbReference type="EMBL" id="BOOW01000037">
    <property type="protein sequence ID" value="GII95575.1"/>
    <property type="molecule type" value="Genomic_DNA"/>
</dbReference>
<dbReference type="PROSITE" id="PS51318">
    <property type="entry name" value="TAT"/>
    <property type="match status" value="1"/>
</dbReference>
<keyword evidence="4" id="KW-1185">Reference proteome</keyword>
<evidence type="ECO:0000313" key="3">
    <source>
        <dbReference type="EMBL" id="GII95575.1"/>
    </source>
</evidence>
<dbReference type="Proteomes" id="UP000606172">
    <property type="component" value="Unassembled WGS sequence"/>
</dbReference>
<evidence type="ECO:0000256" key="2">
    <source>
        <dbReference type="SAM" id="SignalP"/>
    </source>
</evidence>
<protein>
    <recommendedName>
        <fullName evidence="5">Tetratricopeptide repeat protein</fullName>
    </recommendedName>
</protein>
<evidence type="ECO:0000313" key="4">
    <source>
        <dbReference type="Proteomes" id="UP000606172"/>
    </source>
</evidence>
<keyword evidence="1" id="KW-0802">TPR repeat</keyword>
<name>A0A919RKL9_9ACTN</name>
<accession>A0A919RKL9</accession>
<evidence type="ECO:0008006" key="5">
    <source>
        <dbReference type="Google" id="ProtNLM"/>
    </source>
</evidence>
<dbReference type="Gene3D" id="1.25.40.10">
    <property type="entry name" value="Tetratricopeptide repeat domain"/>
    <property type="match status" value="1"/>
</dbReference>
<proteinExistence type="predicted"/>
<dbReference type="AlphaFoldDB" id="A0A919RKL9"/>
<dbReference type="SMART" id="SM00028">
    <property type="entry name" value="TPR"/>
    <property type="match status" value="1"/>
</dbReference>
<dbReference type="RefSeq" id="WP_204030631.1">
    <property type="nucleotide sequence ID" value="NZ_BOOW01000037.1"/>
</dbReference>
<dbReference type="Pfam" id="PF13650">
    <property type="entry name" value="Asp_protease_2"/>
    <property type="match status" value="1"/>
</dbReference>
<evidence type="ECO:0000256" key="1">
    <source>
        <dbReference type="PROSITE-ProRule" id="PRU00339"/>
    </source>
</evidence>
<feature type="chain" id="PRO_5037333979" description="Tetratricopeptide repeat protein" evidence="2">
    <location>
        <begin position="42"/>
        <end position="446"/>
    </location>
</feature>